<dbReference type="EMBL" id="CP029159">
    <property type="protein sequence ID" value="QKM66829.1"/>
    <property type="molecule type" value="Genomic_DNA"/>
</dbReference>
<dbReference type="Proteomes" id="UP000005940">
    <property type="component" value="Chromosome"/>
</dbReference>
<proteinExistence type="predicted"/>
<keyword evidence="1" id="KW-1133">Transmembrane helix</keyword>
<accession>A0A7G3UC02</accession>
<name>A0A7G3UC02_STRT9</name>
<sequence>MAIGTVAVLVNAVVGVLTVWLVVESVVSRRRHRQGDGRQVKIDDPYQAAFLNGGPLRTVDAALATMSDDGRIRIAEPGLVTIERAEAHDPVERAVLEAAESAPNGALNTLRHTAARAEAVQRIGHGLARNGLLVAPSRDLRVLARWARIQKIVFLLAIPAAYVVTEFVGDTDWSKVGDLFLLRVGPGLLVGWFLAVVVGQNVAARLTGNGARALSFHRSENRHPATPAERVAIMGLGGVEDKTIRTLLVAAATTAFVAVAAGPALAGEQVSWCGGGGTATSCGGSQDNRGTSSCGGGGSCSSGGDGGGCGGCGGCGCG</sequence>
<evidence type="ECO:0000313" key="3">
    <source>
        <dbReference type="Proteomes" id="UP000005940"/>
    </source>
</evidence>
<keyword evidence="1" id="KW-0472">Membrane</keyword>
<evidence type="ECO:0000313" key="2">
    <source>
        <dbReference type="EMBL" id="QKM66829.1"/>
    </source>
</evidence>
<evidence type="ECO:0000256" key="1">
    <source>
        <dbReference type="SAM" id="Phobius"/>
    </source>
</evidence>
<protein>
    <submittedName>
        <fullName evidence="2">TIGR04222 domain-containing membrane protein</fullName>
    </submittedName>
</protein>
<organism evidence="2 3">
    <name type="scientific">Streptomyces tsukubensis (strain DSM 42081 / NBRC 108919 / NRRL 18488 / 9993)</name>
    <dbReference type="NCBI Taxonomy" id="1114943"/>
    <lineage>
        <taxon>Bacteria</taxon>
        <taxon>Bacillati</taxon>
        <taxon>Actinomycetota</taxon>
        <taxon>Actinomycetes</taxon>
        <taxon>Kitasatosporales</taxon>
        <taxon>Streptomycetaceae</taxon>
        <taxon>Streptomyces</taxon>
    </lineage>
</organism>
<dbReference type="NCBIfam" id="TIGR04222">
    <property type="entry name" value="near_uncomplex"/>
    <property type="match status" value="1"/>
</dbReference>
<dbReference type="InterPro" id="IPR026467">
    <property type="entry name" value="Ser/Gly_Cys_C_dom"/>
</dbReference>
<keyword evidence="3" id="KW-1185">Reference proteome</keyword>
<feature type="transmembrane region" description="Helical" evidence="1">
    <location>
        <begin position="6"/>
        <end position="23"/>
    </location>
</feature>
<gene>
    <name evidence="2" type="ORF">STSU_006265</name>
</gene>
<keyword evidence="1" id="KW-0812">Transmembrane</keyword>
<feature type="transmembrane region" description="Helical" evidence="1">
    <location>
        <begin position="152"/>
        <end position="169"/>
    </location>
</feature>
<dbReference type="AlphaFoldDB" id="A0A7G3UC02"/>
<reference evidence="2 3" key="1">
    <citation type="journal article" date="2012" name="J. Bacteriol.">
        <title>Draft genome of Streptomyces tsukubaensis NRRL 18488, the producer of the clinically important immunosuppressant tacrolimus (FK506).</title>
        <authorList>
            <person name="Barreiro C."/>
            <person name="Prieto C."/>
            <person name="Sola-Landa A."/>
            <person name="Solera E."/>
            <person name="Martinez-Castro M."/>
            <person name="Perez-Redondo R."/>
            <person name="Garcia-Estrada C."/>
            <person name="Aparicio J.F."/>
            <person name="Fernandez-Martinez L.T."/>
            <person name="Santos-Aberturas J."/>
            <person name="Salehi-Najafabadi Z."/>
            <person name="Rodriguez-Garcia A."/>
            <person name="Tauch A."/>
            <person name="Martin J.F."/>
        </authorList>
    </citation>
    <scope>NUCLEOTIDE SEQUENCE [LARGE SCALE GENOMIC DNA]</scope>
    <source>
        <strain evidence="3">DSM 42081 / NBRC 108919 / NRRL 18488 / 9993</strain>
    </source>
</reference>
<dbReference type="RefSeq" id="WP_130584686.1">
    <property type="nucleotide sequence ID" value="NZ_CP029159.1"/>
</dbReference>